<dbReference type="PRINTS" id="PR00990">
    <property type="entry name" value="RIBOKINASE"/>
</dbReference>
<keyword evidence="3" id="KW-0547">Nucleotide-binding</keyword>
<dbReference type="InterPro" id="IPR011611">
    <property type="entry name" value="PfkB_dom"/>
</dbReference>
<reference evidence="7 8" key="1">
    <citation type="submission" date="2016-04" db="EMBL/GenBank/DDBJ databases">
        <authorList>
            <person name="Evans L.H."/>
            <person name="Alamgir A."/>
            <person name="Owens N."/>
            <person name="Weber N.D."/>
            <person name="Virtaneva K."/>
            <person name="Barbian K."/>
            <person name="Babar A."/>
            <person name="Rosenke K."/>
        </authorList>
    </citation>
    <scope>NUCLEOTIDE SEQUENCE [LARGE SCALE GENOMIC DNA]</scope>
    <source>
        <strain evidence="8">S5(T) (JCM 30642 \VKM B-2941)</strain>
    </source>
</reference>
<organism evidence="7 8">
    <name type="scientific">Cuniculiplasma divulgatum</name>
    <dbReference type="NCBI Taxonomy" id="1673428"/>
    <lineage>
        <taxon>Archaea</taxon>
        <taxon>Methanobacteriati</taxon>
        <taxon>Thermoplasmatota</taxon>
        <taxon>Thermoplasmata</taxon>
        <taxon>Thermoplasmatales</taxon>
        <taxon>Cuniculiplasmataceae</taxon>
        <taxon>Cuniculiplasma</taxon>
    </lineage>
</organism>
<feature type="domain" description="Carbohydrate kinase PfkB" evidence="6">
    <location>
        <begin position="6"/>
        <end position="273"/>
    </location>
</feature>
<evidence type="ECO:0000256" key="4">
    <source>
        <dbReference type="ARBA" id="ARBA00022777"/>
    </source>
</evidence>
<sequence length="307" mass="34188">MTVNKFLAYTGHINLDVVLKVDKINDNVTLPVSEVKETFGGTAGNFAIVASKLGMRFRLYSIVSKVSHGNYIKKLNELNIDLSGIKITDESYGPVCYAVNDGEKQKYFLAEGPMKYEKYNILDEKYEHLHLGTGNPELNVQMIENAMFDSLSFDPSQEVFFKYGKKELGYFLEKCEFIMGNEEEIKFMFKTSEFDLKDYAGKKHTVIMTAGSKGAYVYGDRNTHVYPFDEVVEGGNTLGAGDSFRAGFYYGLKNGLSIVDAVKCGNATSYEIVKNGIENADLVGEGILSIAKKLSAEEIALDDSLHF</sequence>
<evidence type="ECO:0000256" key="5">
    <source>
        <dbReference type="ARBA" id="ARBA00022840"/>
    </source>
</evidence>
<dbReference type="SUPFAM" id="SSF53613">
    <property type="entry name" value="Ribokinase-like"/>
    <property type="match status" value="1"/>
</dbReference>
<dbReference type="Gene3D" id="2.20.150.10">
    <property type="entry name" value="putative 5-dehydro-2- deoxygluconokinase"/>
    <property type="match status" value="1"/>
</dbReference>
<protein>
    <submittedName>
        <fullName evidence="7">Ribokinase</fullName>
    </submittedName>
</protein>
<comment type="similarity">
    <text evidence="1">Belongs to the carbohydrate kinase PfkB family.</text>
</comment>
<dbReference type="RefSeq" id="WP_148689914.1">
    <property type="nucleotide sequence ID" value="NZ_LT671858.1"/>
</dbReference>
<dbReference type="GO" id="GO:0016301">
    <property type="term" value="F:kinase activity"/>
    <property type="evidence" value="ECO:0007669"/>
    <property type="project" value="UniProtKB-KW"/>
</dbReference>
<proteinExistence type="inferred from homology"/>
<dbReference type="GeneID" id="41588536"/>
<gene>
    <name evidence="7" type="ORF">CSP5_1289</name>
</gene>
<dbReference type="InterPro" id="IPR029056">
    <property type="entry name" value="Ribokinase-like"/>
</dbReference>
<keyword evidence="4 7" id="KW-0418">Kinase</keyword>
<evidence type="ECO:0000256" key="3">
    <source>
        <dbReference type="ARBA" id="ARBA00022741"/>
    </source>
</evidence>
<evidence type="ECO:0000259" key="6">
    <source>
        <dbReference type="Pfam" id="PF00294"/>
    </source>
</evidence>
<dbReference type="AlphaFoldDB" id="A0A1N5V8W4"/>
<evidence type="ECO:0000313" key="7">
    <source>
        <dbReference type="EMBL" id="SIM69603.1"/>
    </source>
</evidence>
<keyword evidence="5" id="KW-0067">ATP-binding</keyword>
<dbReference type="InterPro" id="IPR002139">
    <property type="entry name" value="Ribo/fructo_kinase"/>
</dbReference>
<dbReference type="GO" id="GO:0005524">
    <property type="term" value="F:ATP binding"/>
    <property type="evidence" value="ECO:0007669"/>
    <property type="project" value="UniProtKB-KW"/>
</dbReference>
<evidence type="ECO:0000313" key="8">
    <source>
        <dbReference type="Proteomes" id="UP000195607"/>
    </source>
</evidence>
<accession>A0A1N5V8W4</accession>
<dbReference type="PANTHER" id="PTHR43085:SF57">
    <property type="entry name" value="CARBOHYDRATE KINASE PFKB DOMAIN-CONTAINING PROTEIN"/>
    <property type="match status" value="1"/>
</dbReference>
<dbReference type="Gene3D" id="3.40.1190.20">
    <property type="match status" value="1"/>
</dbReference>
<dbReference type="PANTHER" id="PTHR43085">
    <property type="entry name" value="HEXOKINASE FAMILY MEMBER"/>
    <property type="match status" value="1"/>
</dbReference>
<dbReference type="Pfam" id="PF00294">
    <property type="entry name" value="PfkB"/>
    <property type="match status" value="1"/>
</dbReference>
<dbReference type="Proteomes" id="UP000195607">
    <property type="component" value="Chromosome I"/>
</dbReference>
<dbReference type="EMBL" id="LT671858">
    <property type="protein sequence ID" value="SIM69603.1"/>
    <property type="molecule type" value="Genomic_DNA"/>
</dbReference>
<dbReference type="InterPro" id="IPR050306">
    <property type="entry name" value="PfkB_Carbo_kinase"/>
</dbReference>
<name>A0A1N5V8W4_9ARCH</name>
<keyword evidence="2" id="KW-0808">Transferase</keyword>
<evidence type="ECO:0000256" key="1">
    <source>
        <dbReference type="ARBA" id="ARBA00010688"/>
    </source>
</evidence>
<evidence type="ECO:0000256" key="2">
    <source>
        <dbReference type="ARBA" id="ARBA00022679"/>
    </source>
</evidence>
<dbReference type="InterPro" id="IPR023314">
    <property type="entry name" value="Myo_inos_IolC-like_sf"/>
</dbReference>